<reference evidence="3 4" key="1">
    <citation type="journal article" date="2018" name="PLoS Genet.">
        <title>Population sequencing reveals clonal diversity and ancestral inbreeding in the grapevine cultivar Chardonnay.</title>
        <authorList>
            <person name="Roach M.J."/>
            <person name="Johnson D.L."/>
            <person name="Bohlmann J."/>
            <person name="van Vuuren H.J."/>
            <person name="Jones S.J."/>
            <person name="Pretorius I.S."/>
            <person name="Schmidt S.A."/>
            <person name="Borneman A.R."/>
        </authorList>
    </citation>
    <scope>NUCLEOTIDE SEQUENCE [LARGE SCALE GENOMIC DNA]</scope>
    <source>
        <strain evidence="4">cv. Chardonnay</strain>
        <tissue evidence="3">Leaf</tissue>
    </source>
</reference>
<dbReference type="InterPro" id="IPR038930">
    <property type="entry name" value="CEP13/CEP14"/>
</dbReference>
<sequence>MATLSSISLFFILVTGLLYSTFEARKMLRLKKGEVSSMEESLELASFLPKVPKPASSSSSDDEGHARVVSINGRFFTLHLPSINERKMLRLKKGEVSSMEESLELASFLPKVPKPASSSSSDDEGHARVVSINGRFFTLHLPSINDHRILEESIPSPGVGHHRILEESIPSPGVGHHRILEESVPSPGVGHHRILEESVPSPGVGHHTH</sequence>
<feature type="transmembrane region" description="Helical" evidence="2">
    <location>
        <begin position="6"/>
        <end position="22"/>
    </location>
</feature>
<dbReference type="PANTHER" id="PTHR37180">
    <property type="entry name" value="PRECURSOR OF CEP14"/>
    <property type="match status" value="1"/>
</dbReference>
<evidence type="ECO:0000256" key="2">
    <source>
        <dbReference type="SAM" id="Phobius"/>
    </source>
</evidence>
<evidence type="ECO:0000256" key="1">
    <source>
        <dbReference type="SAM" id="MobiDB-lite"/>
    </source>
</evidence>
<dbReference type="EMBL" id="QGNW01000063">
    <property type="protein sequence ID" value="RVX03845.1"/>
    <property type="molecule type" value="Genomic_DNA"/>
</dbReference>
<organism evidence="3 4">
    <name type="scientific">Vitis vinifera</name>
    <name type="common">Grape</name>
    <dbReference type="NCBI Taxonomy" id="29760"/>
    <lineage>
        <taxon>Eukaryota</taxon>
        <taxon>Viridiplantae</taxon>
        <taxon>Streptophyta</taxon>
        <taxon>Embryophyta</taxon>
        <taxon>Tracheophyta</taxon>
        <taxon>Spermatophyta</taxon>
        <taxon>Magnoliopsida</taxon>
        <taxon>eudicotyledons</taxon>
        <taxon>Gunneridae</taxon>
        <taxon>Pentapetalae</taxon>
        <taxon>rosids</taxon>
        <taxon>Vitales</taxon>
        <taxon>Vitaceae</taxon>
        <taxon>Viteae</taxon>
        <taxon>Vitis</taxon>
    </lineage>
</organism>
<dbReference type="Proteomes" id="UP000288805">
    <property type="component" value="Unassembled WGS sequence"/>
</dbReference>
<dbReference type="GO" id="GO:0006995">
    <property type="term" value="P:cellular response to nitrogen starvation"/>
    <property type="evidence" value="ECO:0007669"/>
    <property type="project" value="InterPro"/>
</dbReference>
<keyword evidence="2" id="KW-0472">Membrane</keyword>
<dbReference type="AlphaFoldDB" id="A0A438J4J7"/>
<accession>A0A438J4J7</accession>
<name>A0A438J4J7_VITVI</name>
<feature type="region of interest" description="Disordered" evidence="1">
    <location>
        <begin position="185"/>
        <end position="209"/>
    </location>
</feature>
<keyword evidence="2" id="KW-1133">Transmembrane helix</keyword>
<dbReference type="PANTHER" id="PTHR37180:SF4">
    <property type="entry name" value="FORMIN-LIKE PROTEIN 3"/>
    <property type="match status" value="1"/>
</dbReference>
<dbReference type="GO" id="GO:0006970">
    <property type="term" value="P:response to osmotic stress"/>
    <property type="evidence" value="ECO:0007669"/>
    <property type="project" value="InterPro"/>
</dbReference>
<evidence type="ECO:0000313" key="3">
    <source>
        <dbReference type="EMBL" id="RVX03845.1"/>
    </source>
</evidence>
<evidence type="ECO:0000313" key="4">
    <source>
        <dbReference type="Proteomes" id="UP000288805"/>
    </source>
</evidence>
<keyword evidence="2" id="KW-0812">Transmembrane</keyword>
<protein>
    <submittedName>
        <fullName evidence="3">Uncharacterized protein</fullName>
    </submittedName>
</protein>
<comment type="caution">
    <text evidence="3">The sequence shown here is derived from an EMBL/GenBank/DDBJ whole genome shotgun (WGS) entry which is preliminary data.</text>
</comment>
<proteinExistence type="predicted"/>
<gene>
    <name evidence="3" type="ORF">CK203_021707</name>
</gene>